<dbReference type="Proteomes" id="UP000838672">
    <property type="component" value="Unassembled WGS sequence"/>
</dbReference>
<proteinExistence type="predicted"/>
<evidence type="ECO:0000256" key="1">
    <source>
        <dbReference type="SAM" id="Phobius"/>
    </source>
</evidence>
<evidence type="ECO:0000313" key="3">
    <source>
        <dbReference type="Proteomes" id="UP000838672"/>
    </source>
</evidence>
<feature type="transmembrane region" description="Helical" evidence="1">
    <location>
        <begin position="98"/>
        <end position="116"/>
    </location>
</feature>
<name>A0ABN8DUV4_9VIBR</name>
<sequence>MKQLIYTLIFIAALTMAHKLAPKPVQQALAQIDGIAFIVGYYTNENGDAVWKFSIIPRQWQQWNALKRVEITEQYKTVTTRIEEPSIADDFGLLVETYLLPFGLLLSLIIGVGSLCKQLLQSQRSKQCPRENQCDI</sequence>
<comment type="caution">
    <text evidence="2">The sequence shown here is derived from an EMBL/GenBank/DDBJ whole genome shotgun (WGS) entry which is preliminary data.</text>
</comment>
<keyword evidence="3" id="KW-1185">Reference proteome</keyword>
<evidence type="ECO:0000313" key="2">
    <source>
        <dbReference type="EMBL" id="CAH0535112.1"/>
    </source>
</evidence>
<organism evidence="2 3">
    <name type="scientific">Vibrio stylophorae</name>
    <dbReference type="NCBI Taxonomy" id="659351"/>
    <lineage>
        <taxon>Bacteria</taxon>
        <taxon>Pseudomonadati</taxon>
        <taxon>Pseudomonadota</taxon>
        <taxon>Gammaproteobacteria</taxon>
        <taxon>Vibrionales</taxon>
        <taxon>Vibrionaceae</taxon>
        <taxon>Vibrio</taxon>
    </lineage>
</organism>
<evidence type="ECO:0008006" key="4">
    <source>
        <dbReference type="Google" id="ProtNLM"/>
    </source>
</evidence>
<protein>
    <recommendedName>
        <fullName evidence="4">DUF3592 domain-containing protein</fullName>
    </recommendedName>
</protein>
<dbReference type="EMBL" id="CAKLDI010000002">
    <property type="protein sequence ID" value="CAH0535112.1"/>
    <property type="molecule type" value="Genomic_DNA"/>
</dbReference>
<keyword evidence="1" id="KW-0812">Transmembrane</keyword>
<keyword evidence="1" id="KW-0472">Membrane</keyword>
<keyword evidence="1" id="KW-1133">Transmembrane helix</keyword>
<reference evidence="2" key="1">
    <citation type="submission" date="2021-11" db="EMBL/GenBank/DDBJ databases">
        <authorList>
            <person name="Rodrigo-Torres L."/>
            <person name="Arahal R. D."/>
            <person name="Lucena T."/>
        </authorList>
    </citation>
    <scope>NUCLEOTIDE SEQUENCE</scope>
    <source>
        <strain evidence="2">CECT 7929</strain>
    </source>
</reference>
<dbReference type="RefSeq" id="WP_237467972.1">
    <property type="nucleotide sequence ID" value="NZ_CAKLDI010000002.1"/>
</dbReference>
<accession>A0ABN8DUV4</accession>
<gene>
    <name evidence="2" type="ORF">VST7929_02773</name>
</gene>